<evidence type="ECO:0000313" key="1">
    <source>
        <dbReference type="EMBL" id="KAJ7085146.1"/>
    </source>
</evidence>
<keyword evidence="2" id="KW-1185">Reference proteome</keyword>
<proteinExistence type="predicted"/>
<gene>
    <name evidence="1" type="ORF">B0H15DRAFT_847247</name>
</gene>
<dbReference type="EMBL" id="JARJCN010000035">
    <property type="protein sequence ID" value="KAJ7085146.1"/>
    <property type="molecule type" value="Genomic_DNA"/>
</dbReference>
<comment type="caution">
    <text evidence="1">The sequence shown here is derived from an EMBL/GenBank/DDBJ whole genome shotgun (WGS) entry which is preliminary data.</text>
</comment>
<name>A0AAD6U2U5_9AGAR</name>
<reference evidence="1" key="1">
    <citation type="submission" date="2023-03" db="EMBL/GenBank/DDBJ databases">
        <title>Massive genome expansion in bonnet fungi (Mycena s.s.) driven by repeated elements and novel gene families across ecological guilds.</title>
        <authorList>
            <consortium name="Lawrence Berkeley National Laboratory"/>
            <person name="Harder C.B."/>
            <person name="Miyauchi S."/>
            <person name="Viragh M."/>
            <person name="Kuo A."/>
            <person name="Thoen E."/>
            <person name="Andreopoulos B."/>
            <person name="Lu D."/>
            <person name="Skrede I."/>
            <person name="Drula E."/>
            <person name="Henrissat B."/>
            <person name="Morin E."/>
            <person name="Kohler A."/>
            <person name="Barry K."/>
            <person name="LaButti K."/>
            <person name="Morin E."/>
            <person name="Salamov A."/>
            <person name="Lipzen A."/>
            <person name="Mereny Z."/>
            <person name="Hegedus B."/>
            <person name="Baldrian P."/>
            <person name="Stursova M."/>
            <person name="Weitz H."/>
            <person name="Taylor A."/>
            <person name="Grigoriev I.V."/>
            <person name="Nagy L.G."/>
            <person name="Martin F."/>
            <person name="Kauserud H."/>
        </authorList>
    </citation>
    <scope>NUCLEOTIDE SEQUENCE</scope>
    <source>
        <strain evidence="1">CBHHK173m</strain>
    </source>
</reference>
<sequence length="103" mass="12328">MLINEVRLQSPRSSPFAYRPLFEQSIRASQFPVRPHWTKNTHQIFGQALKALKNLDKESVKRFAAVHAQFDPQHHRRDYWCRLRGFCRWTDMKCVQDKISRST</sequence>
<evidence type="ECO:0000313" key="2">
    <source>
        <dbReference type="Proteomes" id="UP001222325"/>
    </source>
</evidence>
<dbReference type="Proteomes" id="UP001222325">
    <property type="component" value="Unassembled WGS sequence"/>
</dbReference>
<organism evidence="1 2">
    <name type="scientific">Mycena belliarum</name>
    <dbReference type="NCBI Taxonomy" id="1033014"/>
    <lineage>
        <taxon>Eukaryota</taxon>
        <taxon>Fungi</taxon>
        <taxon>Dikarya</taxon>
        <taxon>Basidiomycota</taxon>
        <taxon>Agaricomycotina</taxon>
        <taxon>Agaricomycetes</taxon>
        <taxon>Agaricomycetidae</taxon>
        <taxon>Agaricales</taxon>
        <taxon>Marasmiineae</taxon>
        <taxon>Mycenaceae</taxon>
        <taxon>Mycena</taxon>
    </lineage>
</organism>
<dbReference type="AlphaFoldDB" id="A0AAD6U2U5"/>
<accession>A0AAD6U2U5</accession>
<protein>
    <submittedName>
        <fullName evidence="1">Uncharacterized protein</fullName>
    </submittedName>
</protein>